<geneLocation type="mitochondrion" evidence="2"/>
<keyword evidence="1" id="KW-0472">Membrane</keyword>
<feature type="transmembrane region" description="Helical" evidence="1">
    <location>
        <begin position="240"/>
        <end position="260"/>
    </location>
</feature>
<feature type="transmembrane region" description="Helical" evidence="1">
    <location>
        <begin position="97"/>
        <end position="118"/>
    </location>
</feature>
<feature type="transmembrane region" description="Helical" evidence="1">
    <location>
        <begin position="164"/>
        <end position="183"/>
    </location>
</feature>
<name>A0A140B0Z8_9TREM</name>
<feature type="transmembrane region" description="Helical" evidence="1">
    <location>
        <begin position="6"/>
        <end position="23"/>
    </location>
</feature>
<sequence>MRGYLVSGFSLLGVVFFSVCLFLSDNLSFFWLFLELGTLSLVPSFFLRRGVFTLDSLFSYLVVSSVSSSMIVCGLLFEGVLFLVVVGLFIKFGLFPFLGWIYSVVVGSNWFVVWGFSTFLKSPFLFLCFFLSAGVFSLVNWLCVVTFLVLGFMFWVYSFSWYHCWCHMMVSSSAALVAMSFVLSGDVLFWLYCVYLVWATLVVFFLSSLEGMHLSGQGVCFVFVFLLVSFPFTLSVFYKLVMGFCVYSCFFYVFLGWVFYSVSEQLYLVKYLVGYGVPLSCGSVLRLV</sequence>
<evidence type="ECO:0000256" key="1">
    <source>
        <dbReference type="SAM" id="Phobius"/>
    </source>
</evidence>
<feature type="transmembrane region" description="Helical" evidence="1">
    <location>
        <begin position="189"/>
        <end position="207"/>
    </location>
</feature>
<accession>A0A140B0Z8</accession>
<organism evidence="2">
    <name type="scientific">Brachycladium goliath</name>
    <dbReference type="NCBI Taxonomy" id="1751714"/>
    <lineage>
        <taxon>Eukaryota</taxon>
        <taxon>Metazoa</taxon>
        <taxon>Spiralia</taxon>
        <taxon>Lophotrochozoa</taxon>
        <taxon>Platyhelminthes</taxon>
        <taxon>Trematoda</taxon>
        <taxon>Digenea</taxon>
        <taxon>Plagiorchiida</taxon>
        <taxon>Xiphidiata</taxon>
        <taxon>Allocreadioidea</taxon>
        <taxon>Brachycladiidae</taxon>
        <taxon>Brachycladium</taxon>
    </lineage>
</organism>
<keyword evidence="1" id="KW-1133">Transmembrane helix</keyword>
<protein>
    <submittedName>
        <fullName evidence="2">NADH dehydrogenase subunit 2</fullName>
    </submittedName>
</protein>
<reference evidence="2" key="1">
    <citation type="journal article" date="2016" name="Parasitol. Int.">
        <title>The mitochondrial genome and ribosomal operon of Brachycladium goliath (Digenea: Brachycladiidae) recovered from a stranded minke whale.</title>
        <authorList>
            <person name="Briscoe A.G."/>
            <person name="Bray R.A."/>
            <person name="Brabec J."/>
            <person name="Littlewood D.T."/>
        </authorList>
    </citation>
    <scope>NUCLEOTIDE SEQUENCE</scope>
</reference>
<feature type="transmembrane region" description="Helical" evidence="1">
    <location>
        <begin position="67"/>
        <end position="90"/>
    </location>
</feature>
<dbReference type="AlphaFoldDB" id="A0A140B0Z8"/>
<gene>
    <name evidence="2" type="primary">nad2</name>
</gene>
<proteinExistence type="predicted"/>
<keyword evidence="1" id="KW-0812">Transmembrane</keyword>
<evidence type="ECO:0000313" key="2">
    <source>
        <dbReference type="EMBL" id="ALN38360.1"/>
    </source>
</evidence>
<feature type="transmembrane region" description="Helical" evidence="1">
    <location>
        <begin position="214"/>
        <end position="234"/>
    </location>
</feature>
<feature type="transmembrane region" description="Helical" evidence="1">
    <location>
        <begin position="30"/>
        <end position="47"/>
    </location>
</feature>
<keyword evidence="2" id="KW-0496">Mitochondrion</keyword>
<dbReference type="EMBL" id="KR703278">
    <property type="protein sequence ID" value="ALN38360.1"/>
    <property type="molecule type" value="Genomic_DNA"/>
</dbReference>
<feature type="transmembrane region" description="Helical" evidence="1">
    <location>
        <begin position="124"/>
        <end position="157"/>
    </location>
</feature>